<dbReference type="PANTHER" id="PTHR47947">
    <property type="entry name" value="CYTOCHROME P450 82C3-RELATED"/>
    <property type="match status" value="1"/>
</dbReference>
<keyword evidence="1 5" id="KW-0349">Heme</keyword>
<dbReference type="SUPFAM" id="SSF48264">
    <property type="entry name" value="Cytochrome P450"/>
    <property type="match status" value="1"/>
</dbReference>
<evidence type="ECO:0000313" key="8">
    <source>
        <dbReference type="EMBL" id="URE08273.1"/>
    </source>
</evidence>
<evidence type="ECO:0000313" key="9">
    <source>
        <dbReference type="Proteomes" id="UP001055439"/>
    </source>
</evidence>
<dbReference type="GO" id="GO:0005506">
    <property type="term" value="F:iron ion binding"/>
    <property type="evidence" value="ECO:0007669"/>
    <property type="project" value="InterPro"/>
</dbReference>
<keyword evidence="7" id="KW-0732">Signal</keyword>
<dbReference type="AlphaFoldDB" id="A0A9E7K6F6"/>
<dbReference type="InterPro" id="IPR050651">
    <property type="entry name" value="Plant_Cytochrome_P450_Monoox"/>
</dbReference>
<dbReference type="PANTHER" id="PTHR47947:SF3">
    <property type="entry name" value="CYTOCHROME P450 81D1-LIKE"/>
    <property type="match status" value="1"/>
</dbReference>
<keyword evidence="6" id="KW-0503">Monooxygenase</keyword>
<dbReference type="Pfam" id="PF00067">
    <property type="entry name" value="p450"/>
    <property type="match status" value="1"/>
</dbReference>
<evidence type="ECO:0000256" key="3">
    <source>
        <dbReference type="ARBA" id="ARBA00023002"/>
    </source>
</evidence>
<dbReference type="PRINTS" id="PR00463">
    <property type="entry name" value="EP450I"/>
</dbReference>
<keyword evidence="4 5" id="KW-0408">Iron</keyword>
<feature type="binding site" description="axial binding residue" evidence="5">
    <location>
        <position position="448"/>
    </location>
    <ligand>
        <name>heme</name>
        <dbReference type="ChEBI" id="CHEBI:30413"/>
    </ligand>
    <ligandPart>
        <name>Fe</name>
        <dbReference type="ChEBI" id="CHEBI:18248"/>
    </ligandPart>
</feature>
<dbReference type="Proteomes" id="UP001055439">
    <property type="component" value="Chromosome 6"/>
</dbReference>
<dbReference type="PROSITE" id="PS00086">
    <property type="entry name" value="CYTOCHROME_P450"/>
    <property type="match status" value="1"/>
</dbReference>
<keyword evidence="3 6" id="KW-0560">Oxidoreductase</keyword>
<comment type="cofactor">
    <cofactor evidence="5">
        <name>heme</name>
        <dbReference type="ChEBI" id="CHEBI:30413"/>
    </cofactor>
</comment>
<reference evidence="8" key="1">
    <citation type="submission" date="2022-05" db="EMBL/GenBank/DDBJ databases">
        <title>The Musa troglodytarum L. genome provides insights into the mechanism of non-climacteric behaviour and enrichment of carotenoids.</title>
        <authorList>
            <person name="Wang J."/>
        </authorList>
    </citation>
    <scope>NUCLEOTIDE SEQUENCE</scope>
    <source>
        <tissue evidence="8">Leaf</tissue>
    </source>
</reference>
<organism evidence="8 9">
    <name type="scientific">Musa troglodytarum</name>
    <name type="common">fe'i banana</name>
    <dbReference type="NCBI Taxonomy" id="320322"/>
    <lineage>
        <taxon>Eukaryota</taxon>
        <taxon>Viridiplantae</taxon>
        <taxon>Streptophyta</taxon>
        <taxon>Embryophyta</taxon>
        <taxon>Tracheophyta</taxon>
        <taxon>Spermatophyta</taxon>
        <taxon>Magnoliopsida</taxon>
        <taxon>Liliopsida</taxon>
        <taxon>Zingiberales</taxon>
        <taxon>Musaceae</taxon>
        <taxon>Musa</taxon>
    </lineage>
</organism>
<dbReference type="InterPro" id="IPR036396">
    <property type="entry name" value="Cyt_P450_sf"/>
</dbReference>
<evidence type="ECO:0000256" key="5">
    <source>
        <dbReference type="PIRSR" id="PIRSR602401-1"/>
    </source>
</evidence>
<feature type="chain" id="PRO_5038944116" evidence="7">
    <location>
        <begin position="24"/>
        <end position="553"/>
    </location>
</feature>
<dbReference type="PRINTS" id="PR00385">
    <property type="entry name" value="P450"/>
</dbReference>
<evidence type="ECO:0000256" key="4">
    <source>
        <dbReference type="ARBA" id="ARBA00023004"/>
    </source>
</evidence>
<evidence type="ECO:0000256" key="6">
    <source>
        <dbReference type="RuleBase" id="RU000461"/>
    </source>
</evidence>
<feature type="signal peptide" evidence="7">
    <location>
        <begin position="1"/>
        <end position="23"/>
    </location>
</feature>
<dbReference type="OrthoDB" id="1055148at2759"/>
<dbReference type="GO" id="GO:0016705">
    <property type="term" value="F:oxidoreductase activity, acting on paired donors, with incorporation or reduction of molecular oxygen"/>
    <property type="evidence" value="ECO:0007669"/>
    <property type="project" value="InterPro"/>
</dbReference>
<dbReference type="CDD" id="cd20653">
    <property type="entry name" value="CYP81"/>
    <property type="match status" value="1"/>
</dbReference>
<sequence length="553" mass="61506">MEASFSFALFLVLILLLHLLVSAKKKNKRQNLAPSPPSLPFIGHLHLCRKPLHRCLARLTALHGPVLFLRFGARPVLVVASPAVADECFTTHDITFANRPSLPSKKYLLYKNNTTLGSASYDPYWRNLRRIATVEVLSSHRRQSPSDARAHEVRAMARELLRACDAAADGFAKVELKSRLFQLAMNVLMWTIAGKRYSGEEGVVSEESKRFMVTVEEIFALSGASNVGDFIPLLRWVDYGGVRRKLMRLHRVRDEFLQQLIDELRTKGGEESQTTEAKEEKPTISDLLSLQKTDPENYSDQTIKSLISSILSAGTNTTANTIEWAMSLLLNHPNAMDKTRAEIDARVGKGRFLEESDLPSLPYLHCVVAETFRMYPAGPLLGPHESSDECVVGGFHVPRGTILLVNAYAMHRDPKTWDEPVRFSPERFEGGKGEGKWMAPFGMGRRKCPGEGLATRMMGLALGTLIQCFEWGRVGDKEVDMAEGSGLSLPKAVALEATCHPHAQAWLISSRSFRLALCHPSRRINTSLALDPSAESQMIKKLKQKAACMTQAS</sequence>
<gene>
    <name evidence="8" type="ORF">MUK42_21927</name>
</gene>
<evidence type="ECO:0000256" key="7">
    <source>
        <dbReference type="SAM" id="SignalP"/>
    </source>
</evidence>
<keyword evidence="2 5" id="KW-0479">Metal-binding</keyword>
<dbReference type="EMBL" id="CP097508">
    <property type="protein sequence ID" value="URE08273.1"/>
    <property type="molecule type" value="Genomic_DNA"/>
</dbReference>
<dbReference type="InterPro" id="IPR001128">
    <property type="entry name" value="Cyt_P450"/>
</dbReference>
<evidence type="ECO:0000256" key="1">
    <source>
        <dbReference type="ARBA" id="ARBA00022617"/>
    </source>
</evidence>
<accession>A0A9E7K6F6</accession>
<name>A0A9E7K6F6_9LILI</name>
<proteinExistence type="inferred from homology"/>
<dbReference type="FunFam" id="1.10.630.10:FF:000026">
    <property type="entry name" value="Cytochrome P450 82C4"/>
    <property type="match status" value="1"/>
</dbReference>
<dbReference type="Gene3D" id="1.10.630.10">
    <property type="entry name" value="Cytochrome P450"/>
    <property type="match status" value="1"/>
</dbReference>
<dbReference type="InterPro" id="IPR017972">
    <property type="entry name" value="Cyt_P450_CS"/>
</dbReference>
<dbReference type="GO" id="GO:0004497">
    <property type="term" value="F:monooxygenase activity"/>
    <property type="evidence" value="ECO:0007669"/>
    <property type="project" value="UniProtKB-KW"/>
</dbReference>
<dbReference type="GO" id="GO:0020037">
    <property type="term" value="F:heme binding"/>
    <property type="evidence" value="ECO:0007669"/>
    <property type="project" value="InterPro"/>
</dbReference>
<protein>
    <submittedName>
        <fullName evidence="8">Cytochrome P450</fullName>
    </submittedName>
</protein>
<keyword evidence="9" id="KW-1185">Reference proteome</keyword>
<evidence type="ECO:0000256" key="2">
    <source>
        <dbReference type="ARBA" id="ARBA00022723"/>
    </source>
</evidence>
<comment type="similarity">
    <text evidence="6">Belongs to the cytochrome P450 family.</text>
</comment>
<dbReference type="InterPro" id="IPR002401">
    <property type="entry name" value="Cyt_P450_E_grp-I"/>
</dbReference>